<dbReference type="Gene3D" id="3.30.1490.190">
    <property type="match status" value="1"/>
</dbReference>
<dbReference type="GO" id="GO:0005829">
    <property type="term" value="C:cytosol"/>
    <property type="evidence" value="ECO:0007669"/>
    <property type="project" value="TreeGrafter"/>
</dbReference>
<dbReference type="EMBL" id="RAQO01000007">
    <property type="protein sequence ID" value="RKF17474.1"/>
    <property type="molecule type" value="Genomic_DNA"/>
</dbReference>
<dbReference type="Pfam" id="PF01475">
    <property type="entry name" value="FUR"/>
    <property type="match status" value="1"/>
</dbReference>
<dbReference type="GO" id="GO:0000976">
    <property type="term" value="F:transcription cis-regulatory region binding"/>
    <property type="evidence" value="ECO:0007669"/>
    <property type="project" value="TreeGrafter"/>
</dbReference>
<comment type="similarity">
    <text evidence="1">Belongs to the Fur family.</text>
</comment>
<dbReference type="GO" id="GO:1900376">
    <property type="term" value="P:regulation of secondary metabolite biosynthetic process"/>
    <property type="evidence" value="ECO:0007669"/>
    <property type="project" value="TreeGrafter"/>
</dbReference>
<dbReference type="PANTHER" id="PTHR33202:SF6">
    <property type="entry name" value="ZINC UPTAKE REGULATION PROTEIN"/>
    <property type="match status" value="1"/>
</dbReference>
<dbReference type="InterPro" id="IPR002481">
    <property type="entry name" value="FUR"/>
</dbReference>
<feature type="binding site" evidence="7">
    <location>
        <position position="156"/>
    </location>
    <ligand>
        <name>Zn(2+)</name>
        <dbReference type="ChEBI" id="CHEBI:29105"/>
    </ligand>
</feature>
<protein>
    <submittedName>
        <fullName evidence="9">Transcriptional repressor</fullName>
    </submittedName>
</protein>
<evidence type="ECO:0000256" key="7">
    <source>
        <dbReference type="PIRSR" id="PIRSR602481-1"/>
    </source>
</evidence>
<evidence type="ECO:0000256" key="6">
    <source>
        <dbReference type="ARBA" id="ARBA00023163"/>
    </source>
</evidence>
<evidence type="ECO:0000256" key="5">
    <source>
        <dbReference type="ARBA" id="ARBA00023125"/>
    </source>
</evidence>
<feature type="binding site" evidence="7">
    <location>
        <position position="153"/>
    </location>
    <ligand>
        <name>Zn(2+)</name>
        <dbReference type="ChEBI" id="CHEBI:29105"/>
    </ligand>
</feature>
<name>A0A420E9X2_9ALTE</name>
<organism evidence="9 10">
    <name type="scientific">Alginatibacterium sediminis</name>
    <dbReference type="NCBI Taxonomy" id="2164068"/>
    <lineage>
        <taxon>Bacteria</taxon>
        <taxon>Pseudomonadati</taxon>
        <taxon>Pseudomonadota</taxon>
        <taxon>Gammaproteobacteria</taxon>
        <taxon>Alteromonadales</taxon>
        <taxon>Alteromonadaceae</taxon>
        <taxon>Alginatibacterium</taxon>
    </lineage>
</organism>
<evidence type="ECO:0000256" key="1">
    <source>
        <dbReference type="ARBA" id="ARBA00007957"/>
    </source>
</evidence>
<accession>A0A420E9X2</accession>
<gene>
    <name evidence="9" type="ORF">DBZ36_13590</name>
</gene>
<feature type="binding site" evidence="8">
    <location>
        <position position="129"/>
    </location>
    <ligand>
        <name>Fe cation</name>
        <dbReference type="ChEBI" id="CHEBI:24875"/>
    </ligand>
</feature>
<dbReference type="Gene3D" id="1.10.10.10">
    <property type="entry name" value="Winged helix-like DNA-binding domain superfamily/Winged helix DNA-binding domain"/>
    <property type="match status" value="1"/>
</dbReference>
<evidence type="ECO:0000256" key="3">
    <source>
        <dbReference type="ARBA" id="ARBA00022833"/>
    </source>
</evidence>
<evidence type="ECO:0000256" key="8">
    <source>
        <dbReference type="PIRSR" id="PIRSR602481-2"/>
    </source>
</evidence>
<dbReference type="GO" id="GO:0045892">
    <property type="term" value="P:negative regulation of DNA-templated transcription"/>
    <property type="evidence" value="ECO:0007669"/>
    <property type="project" value="TreeGrafter"/>
</dbReference>
<reference evidence="9 10" key="1">
    <citation type="submission" date="2018-09" db="EMBL/GenBank/DDBJ databases">
        <authorList>
            <person name="Wang Z."/>
        </authorList>
    </citation>
    <scope>NUCLEOTIDE SEQUENCE [LARGE SCALE GENOMIC DNA]</scope>
    <source>
        <strain evidence="9 10">ALS 81</strain>
    </source>
</reference>
<feature type="binding site" evidence="7">
    <location>
        <position position="112"/>
    </location>
    <ligand>
        <name>Zn(2+)</name>
        <dbReference type="ChEBI" id="CHEBI:29105"/>
    </ligand>
</feature>
<dbReference type="PANTHER" id="PTHR33202">
    <property type="entry name" value="ZINC UPTAKE REGULATION PROTEIN"/>
    <property type="match status" value="1"/>
</dbReference>
<keyword evidence="7" id="KW-0479">Metal-binding</keyword>
<comment type="cofactor">
    <cofactor evidence="7">
        <name>Zn(2+)</name>
        <dbReference type="ChEBI" id="CHEBI:29105"/>
    </cofactor>
    <text evidence="7">Binds 1 zinc ion per subunit.</text>
</comment>
<dbReference type="Proteomes" id="UP000286482">
    <property type="component" value="Unassembled WGS sequence"/>
</dbReference>
<keyword evidence="8" id="KW-0408">Iron</keyword>
<keyword evidence="4" id="KW-0805">Transcription regulation</keyword>
<keyword evidence="2" id="KW-0678">Repressor</keyword>
<dbReference type="AlphaFoldDB" id="A0A420E9X2"/>
<feature type="binding site" evidence="7">
    <location>
        <position position="115"/>
    </location>
    <ligand>
        <name>Zn(2+)</name>
        <dbReference type="ChEBI" id="CHEBI:29105"/>
    </ligand>
</feature>
<dbReference type="InterPro" id="IPR036390">
    <property type="entry name" value="WH_DNA-bd_sf"/>
</dbReference>
<dbReference type="InterPro" id="IPR036388">
    <property type="entry name" value="WH-like_DNA-bd_sf"/>
</dbReference>
<keyword evidence="3 7" id="KW-0862">Zinc</keyword>
<keyword evidence="10" id="KW-1185">Reference proteome</keyword>
<evidence type="ECO:0000313" key="9">
    <source>
        <dbReference type="EMBL" id="RKF17474.1"/>
    </source>
</evidence>
<proteinExistence type="inferred from homology"/>
<sequence>MPHTHTNTHSLTDPLMDKVANKCAENGARLTPKRSKLLACLLKSNHALSAYEIIDLFKQQNDENISAMSAYRILEFLEEQQLVHKLQLANKYIACKHIACDHSHETSQFLICIKCSKVREVSIDKAVVEAISHNVTDAGFTLASRQLEVNCVCDKCTQL</sequence>
<evidence type="ECO:0000313" key="10">
    <source>
        <dbReference type="Proteomes" id="UP000286482"/>
    </source>
</evidence>
<keyword evidence="5" id="KW-0238">DNA-binding</keyword>
<comment type="cofactor">
    <cofactor evidence="8">
        <name>Mn(2+)</name>
        <dbReference type="ChEBI" id="CHEBI:29035"/>
    </cofactor>
    <cofactor evidence="8">
        <name>Fe(2+)</name>
        <dbReference type="ChEBI" id="CHEBI:29033"/>
    </cofactor>
    <text evidence="8">Binds 1 Mn(2+) or Fe(2+) ion per subunit.</text>
</comment>
<dbReference type="SUPFAM" id="SSF46785">
    <property type="entry name" value="Winged helix' DNA-binding domain"/>
    <property type="match status" value="1"/>
</dbReference>
<evidence type="ECO:0000256" key="4">
    <source>
        <dbReference type="ARBA" id="ARBA00023015"/>
    </source>
</evidence>
<evidence type="ECO:0000256" key="2">
    <source>
        <dbReference type="ARBA" id="ARBA00022491"/>
    </source>
</evidence>
<dbReference type="RefSeq" id="WP_120355499.1">
    <property type="nucleotide sequence ID" value="NZ_RAQO01000007.1"/>
</dbReference>
<dbReference type="GO" id="GO:0003700">
    <property type="term" value="F:DNA-binding transcription factor activity"/>
    <property type="evidence" value="ECO:0007669"/>
    <property type="project" value="InterPro"/>
</dbReference>
<keyword evidence="6" id="KW-0804">Transcription</keyword>
<dbReference type="OrthoDB" id="9801127at2"/>
<dbReference type="GO" id="GO:0008270">
    <property type="term" value="F:zinc ion binding"/>
    <property type="evidence" value="ECO:0007669"/>
    <property type="project" value="TreeGrafter"/>
</dbReference>
<comment type="caution">
    <text evidence="9">The sequence shown here is derived from an EMBL/GenBank/DDBJ whole genome shotgun (WGS) entry which is preliminary data.</text>
</comment>
<dbReference type="InterPro" id="IPR043135">
    <property type="entry name" value="Fur_C"/>
</dbReference>